<evidence type="ECO:0000259" key="5">
    <source>
        <dbReference type="PROSITE" id="PS01031"/>
    </source>
</evidence>
<sequence length="235" mass="26388">MSFNSPFFDFFDSITQEVDNFNRLLDNNGYSNRVRTYPSKNRQLTSTAAANNNQVATSNPSNQVARKNTYDPSFAPLFTDSWLGDGVLFKPEDFQIIPPVDILEHDNNYELHITAPGIKDKKQINIEFNKENNQLTVSGEIPSVVQNQTETKASKNSEKGDAQPQQQVKVNERASGKFKRVISLPEYPGVADDKIKANYENGVLTLTIPKLKPTKNEKGPHIRKVVVTSEDSVEN</sequence>
<dbReference type="InterPro" id="IPR008978">
    <property type="entry name" value="HSP20-like_chaperone"/>
</dbReference>
<evidence type="ECO:0000313" key="6">
    <source>
        <dbReference type="EMBL" id="SSD58329.1"/>
    </source>
</evidence>
<comment type="similarity">
    <text evidence="2 3">Belongs to the small heat shock protein (HSP20) family.</text>
</comment>
<dbReference type="VEuPathDB" id="FungiDB:SCODWIG_00090"/>
<dbReference type="SUPFAM" id="SSF49764">
    <property type="entry name" value="HSP20-like chaperones"/>
    <property type="match status" value="1"/>
</dbReference>
<dbReference type="InterPro" id="IPR002068">
    <property type="entry name" value="A-crystallin/Hsp20_dom"/>
</dbReference>
<gene>
    <name evidence="6" type="ORF">SCODWIG_00090</name>
</gene>
<feature type="compositionally biased region" description="Basic and acidic residues" evidence="4">
    <location>
        <begin position="152"/>
        <end position="161"/>
    </location>
</feature>
<dbReference type="Proteomes" id="UP000262825">
    <property type="component" value="Unassembled WGS sequence"/>
</dbReference>
<protein>
    <submittedName>
        <fullName evidence="6">Related to Heat shock protein 26</fullName>
    </submittedName>
</protein>
<dbReference type="EMBL" id="UFAJ01000006">
    <property type="protein sequence ID" value="SSD58329.1"/>
    <property type="molecule type" value="Genomic_DNA"/>
</dbReference>
<dbReference type="PROSITE" id="PS01031">
    <property type="entry name" value="SHSP"/>
    <property type="match status" value="1"/>
</dbReference>
<evidence type="ECO:0000256" key="4">
    <source>
        <dbReference type="SAM" id="MobiDB-lite"/>
    </source>
</evidence>
<feature type="region of interest" description="Disordered" evidence="4">
    <location>
        <begin position="149"/>
        <end position="168"/>
    </location>
</feature>
<dbReference type="AlphaFoldDB" id="A0A376B127"/>
<evidence type="ECO:0000256" key="1">
    <source>
        <dbReference type="ARBA" id="ARBA00023016"/>
    </source>
</evidence>
<dbReference type="Gene3D" id="2.60.40.790">
    <property type="match status" value="1"/>
</dbReference>
<proteinExistence type="inferred from homology"/>
<evidence type="ECO:0000256" key="3">
    <source>
        <dbReference type="RuleBase" id="RU003616"/>
    </source>
</evidence>
<dbReference type="InterPro" id="IPR031107">
    <property type="entry name" value="Small_HSP"/>
</dbReference>
<accession>A0A376B127</accession>
<dbReference type="PANTHER" id="PTHR11527">
    <property type="entry name" value="HEAT-SHOCK PROTEIN 20 FAMILY MEMBER"/>
    <property type="match status" value="1"/>
</dbReference>
<dbReference type="Pfam" id="PF00011">
    <property type="entry name" value="HSP20"/>
    <property type="match status" value="1"/>
</dbReference>
<feature type="domain" description="SHSP" evidence="5">
    <location>
        <begin position="91"/>
        <end position="230"/>
    </location>
</feature>
<keyword evidence="1 6" id="KW-0346">Stress response</keyword>
<keyword evidence="7" id="KW-1185">Reference proteome</keyword>
<evidence type="ECO:0000256" key="2">
    <source>
        <dbReference type="PROSITE-ProRule" id="PRU00285"/>
    </source>
</evidence>
<evidence type="ECO:0000313" key="7">
    <source>
        <dbReference type="Proteomes" id="UP000262825"/>
    </source>
</evidence>
<reference evidence="7" key="1">
    <citation type="submission" date="2018-06" db="EMBL/GenBank/DDBJ databases">
        <authorList>
            <person name="Guldener U."/>
        </authorList>
    </citation>
    <scope>NUCLEOTIDE SEQUENCE [LARGE SCALE GENOMIC DNA]</scope>
    <source>
        <strain evidence="7">UTAD17</strain>
    </source>
</reference>
<dbReference type="CDD" id="cd06464">
    <property type="entry name" value="ACD_sHsps-like"/>
    <property type="match status" value="1"/>
</dbReference>
<name>A0A376B127_9ASCO</name>
<dbReference type="OrthoDB" id="5511210at2759"/>
<organism evidence="6 7">
    <name type="scientific">Saccharomycodes ludwigii</name>
    <dbReference type="NCBI Taxonomy" id="36035"/>
    <lineage>
        <taxon>Eukaryota</taxon>
        <taxon>Fungi</taxon>
        <taxon>Dikarya</taxon>
        <taxon>Ascomycota</taxon>
        <taxon>Saccharomycotina</taxon>
        <taxon>Saccharomycetes</taxon>
        <taxon>Saccharomycodales</taxon>
        <taxon>Saccharomycodaceae</taxon>
        <taxon>Saccharomycodes</taxon>
    </lineage>
</organism>